<dbReference type="SUPFAM" id="SSF102114">
    <property type="entry name" value="Radical SAM enzymes"/>
    <property type="match status" value="1"/>
</dbReference>
<dbReference type="InterPro" id="IPR058240">
    <property type="entry name" value="rSAM_sf"/>
</dbReference>
<sequence>MITLVSRHHTHTHLSIGINMKCKKTYERVTGVPDTFKRCIRGIDLLLERRIPLKLKTMVMTLNRHELWQIKEYAERLGVEFRFDPELSPRLGLVGER</sequence>
<protein>
    <submittedName>
        <fullName evidence="1">Uncharacterized protein</fullName>
    </submittedName>
</protein>
<accession>X1D8R2</accession>
<name>X1D8R2_9ZZZZ</name>
<reference evidence="1" key="1">
    <citation type="journal article" date="2014" name="Front. Microbiol.">
        <title>High frequency of phylogenetically diverse reductive dehalogenase-homologous genes in deep subseafloor sedimentary metagenomes.</title>
        <authorList>
            <person name="Kawai M."/>
            <person name="Futagami T."/>
            <person name="Toyoda A."/>
            <person name="Takaki Y."/>
            <person name="Nishi S."/>
            <person name="Hori S."/>
            <person name="Arai W."/>
            <person name="Tsubouchi T."/>
            <person name="Morono Y."/>
            <person name="Uchiyama I."/>
            <person name="Ito T."/>
            <person name="Fujiyama A."/>
            <person name="Inagaki F."/>
            <person name="Takami H."/>
        </authorList>
    </citation>
    <scope>NUCLEOTIDE SEQUENCE</scope>
    <source>
        <strain evidence="1">Expedition CK06-06</strain>
    </source>
</reference>
<evidence type="ECO:0000313" key="1">
    <source>
        <dbReference type="EMBL" id="GAH04695.1"/>
    </source>
</evidence>
<dbReference type="EMBL" id="BART01020563">
    <property type="protein sequence ID" value="GAH04695.1"/>
    <property type="molecule type" value="Genomic_DNA"/>
</dbReference>
<gene>
    <name evidence="1" type="ORF">S01H4_38170</name>
</gene>
<dbReference type="AlphaFoldDB" id="X1D8R2"/>
<comment type="caution">
    <text evidence="1">The sequence shown here is derived from an EMBL/GenBank/DDBJ whole genome shotgun (WGS) entry which is preliminary data.</text>
</comment>
<dbReference type="InterPro" id="IPR013785">
    <property type="entry name" value="Aldolase_TIM"/>
</dbReference>
<dbReference type="Gene3D" id="3.20.20.70">
    <property type="entry name" value="Aldolase class I"/>
    <property type="match status" value="1"/>
</dbReference>
<organism evidence="1">
    <name type="scientific">marine sediment metagenome</name>
    <dbReference type="NCBI Taxonomy" id="412755"/>
    <lineage>
        <taxon>unclassified sequences</taxon>
        <taxon>metagenomes</taxon>
        <taxon>ecological metagenomes</taxon>
    </lineage>
</organism>
<proteinExistence type="predicted"/>